<evidence type="ECO:0000256" key="8">
    <source>
        <dbReference type="ARBA" id="ARBA00022840"/>
    </source>
</evidence>
<dbReference type="InterPro" id="IPR015911">
    <property type="entry name" value="Phosphoglycerate_kinase_CS"/>
</dbReference>
<feature type="binding site" evidence="9 11">
    <location>
        <position position="335"/>
    </location>
    <ligand>
        <name>ATP</name>
        <dbReference type="ChEBI" id="CHEBI:30616"/>
    </ligand>
</feature>
<dbReference type="Proteomes" id="UP000050535">
    <property type="component" value="Unassembled WGS sequence"/>
</dbReference>
<evidence type="ECO:0000256" key="3">
    <source>
        <dbReference type="ARBA" id="ARBA00013061"/>
    </source>
</evidence>
<evidence type="ECO:0000256" key="1">
    <source>
        <dbReference type="ARBA" id="ARBA00000642"/>
    </source>
</evidence>
<evidence type="ECO:0000256" key="7">
    <source>
        <dbReference type="ARBA" id="ARBA00022777"/>
    </source>
</evidence>
<comment type="subunit">
    <text evidence="9">Monomer.</text>
</comment>
<evidence type="ECO:0000256" key="2">
    <source>
        <dbReference type="ARBA" id="ARBA00008982"/>
    </source>
</evidence>
<evidence type="ECO:0000256" key="11">
    <source>
        <dbReference type="PIRSR" id="PIRSR000724-2"/>
    </source>
</evidence>
<name>A0A0P7I1E1_9EURY</name>
<feature type="binding site" evidence="9">
    <location>
        <position position="159"/>
    </location>
    <ligand>
        <name>substrate</name>
    </ligand>
</feature>
<evidence type="ECO:0000256" key="10">
    <source>
        <dbReference type="PIRSR" id="PIRSR000724-1"/>
    </source>
</evidence>
<dbReference type="AlphaFoldDB" id="A0A0P7I1E1"/>
<keyword evidence="14" id="KW-1185">Reference proteome</keyword>
<comment type="similarity">
    <text evidence="2 9 12">Belongs to the phosphoglycerate kinase family.</text>
</comment>
<dbReference type="GO" id="GO:0006096">
    <property type="term" value="P:glycolytic process"/>
    <property type="evidence" value="ECO:0007669"/>
    <property type="project" value="UniProtKB-UniRule"/>
</dbReference>
<dbReference type="STRING" id="699431.SY89_01262"/>
<evidence type="ECO:0000313" key="14">
    <source>
        <dbReference type="Proteomes" id="UP000050535"/>
    </source>
</evidence>
<feature type="binding site" evidence="9 11">
    <location>
        <begin position="361"/>
        <end position="364"/>
    </location>
    <ligand>
        <name>ATP</name>
        <dbReference type="ChEBI" id="CHEBI:30616"/>
    </ligand>
</feature>
<accession>A0A0P7I1E1</accession>
<dbReference type="RefSeq" id="WP_054583473.1">
    <property type="nucleotide sequence ID" value="NZ_LGUC01000001.1"/>
</dbReference>
<dbReference type="Gene3D" id="3.40.50.1260">
    <property type="entry name" value="Phosphoglycerate kinase, N-terminal domain"/>
    <property type="match status" value="2"/>
</dbReference>
<dbReference type="InterPro" id="IPR036043">
    <property type="entry name" value="Phosphoglycerate_kinase_sf"/>
</dbReference>
<evidence type="ECO:0000256" key="9">
    <source>
        <dbReference type="HAMAP-Rule" id="MF_00145"/>
    </source>
</evidence>
<dbReference type="GO" id="GO:0004618">
    <property type="term" value="F:phosphoglycerate kinase activity"/>
    <property type="evidence" value="ECO:0007669"/>
    <property type="project" value="UniProtKB-UniRule"/>
</dbReference>
<feature type="binding site" evidence="9 10">
    <location>
        <begin position="24"/>
        <end position="26"/>
    </location>
    <ligand>
        <name>substrate</name>
    </ligand>
</feature>
<dbReference type="PROSITE" id="PS00111">
    <property type="entry name" value="PGLYCERATE_KINASE"/>
    <property type="match status" value="1"/>
</dbReference>
<evidence type="ECO:0000256" key="12">
    <source>
        <dbReference type="RuleBase" id="RU000532"/>
    </source>
</evidence>
<keyword evidence="9" id="KW-0963">Cytoplasm</keyword>
<dbReference type="OrthoDB" id="6575at2157"/>
<dbReference type="PATRIC" id="fig|699431.3.peg.1290"/>
<keyword evidence="9" id="KW-0324">Glycolysis</keyword>
<comment type="subcellular location">
    <subcellularLocation>
        <location evidence="9">Cytoplasm</location>
    </subcellularLocation>
</comment>
<comment type="catalytic activity">
    <reaction evidence="1 9 12">
        <text>(2R)-3-phosphoglycerate + ATP = (2R)-3-phospho-glyceroyl phosphate + ADP</text>
        <dbReference type="Rhea" id="RHEA:14801"/>
        <dbReference type="ChEBI" id="CHEBI:30616"/>
        <dbReference type="ChEBI" id="CHEBI:57604"/>
        <dbReference type="ChEBI" id="CHEBI:58272"/>
        <dbReference type="ChEBI" id="CHEBI:456216"/>
        <dbReference type="EC" id="2.7.2.3"/>
    </reaction>
</comment>
<feature type="binding site" evidence="9 10">
    <location>
        <begin position="62"/>
        <end position="65"/>
    </location>
    <ligand>
        <name>substrate</name>
    </ligand>
</feature>
<comment type="pathway">
    <text evidence="9">Carbohydrate degradation; glycolysis; pyruvate from D-glyceraldehyde 3-phosphate: step 2/5.</text>
</comment>
<dbReference type="GO" id="GO:0043531">
    <property type="term" value="F:ADP binding"/>
    <property type="evidence" value="ECO:0007669"/>
    <property type="project" value="TreeGrafter"/>
</dbReference>
<reference evidence="14" key="1">
    <citation type="submission" date="2013-11" db="EMBL/GenBank/DDBJ databases">
        <authorList>
            <person name="Hoang H.T."/>
            <person name="Killian M.L."/>
            <person name="Madson D.M."/>
            <person name="Arruda P.H.E."/>
            <person name="Sun D."/>
            <person name="Schwartz K.J."/>
            <person name="Yoon K."/>
        </authorList>
    </citation>
    <scope>NUCLEOTIDE SEQUENCE [LARGE SCALE GENOMIC DNA]</scope>
    <source>
        <strain evidence="14">CDK2</strain>
    </source>
</reference>
<protein>
    <recommendedName>
        <fullName evidence="4 9">Phosphoglycerate kinase</fullName>
        <ecNumber evidence="3 9">2.7.2.3</ecNumber>
    </recommendedName>
</protein>
<dbReference type="FunFam" id="3.40.50.1260:FF:000006">
    <property type="entry name" value="Phosphoglycerate kinase"/>
    <property type="match status" value="1"/>
</dbReference>
<dbReference type="EMBL" id="LGUC01000001">
    <property type="protein sequence ID" value="KPN30527.1"/>
    <property type="molecule type" value="Genomic_DNA"/>
</dbReference>
<gene>
    <name evidence="9 13" type="primary">pgk</name>
    <name evidence="13" type="ORF">SY89_01262</name>
</gene>
<evidence type="ECO:0000256" key="4">
    <source>
        <dbReference type="ARBA" id="ARBA00016471"/>
    </source>
</evidence>
<dbReference type="PANTHER" id="PTHR11406">
    <property type="entry name" value="PHOSPHOGLYCERATE KINASE"/>
    <property type="match status" value="1"/>
</dbReference>
<comment type="caution">
    <text evidence="13">The sequence shown here is derived from an EMBL/GenBank/DDBJ whole genome shotgun (WGS) entry which is preliminary data.</text>
</comment>
<keyword evidence="8 9" id="KW-0067">ATP-binding</keyword>
<comment type="caution">
    <text evidence="9">Lacks conserved residue(s) required for the propagation of feature annotation.</text>
</comment>
<dbReference type="PANTHER" id="PTHR11406:SF23">
    <property type="entry name" value="PHOSPHOGLYCERATE KINASE 1, CHLOROPLASTIC-RELATED"/>
    <property type="match status" value="1"/>
</dbReference>
<feature type="binding site" evidence="9">
    <location>
        <position position="39"/>
    </location>
    <ligand>
        <name>substrate</name>
    </ligand>
</feature>
<keyword evidence="6 9" id="KW-0547">Nucleotide-binding</keyword>
<feature type="binding site" evidence="10">
    <location>
        <position position="159"/>
    </location>
    <ligand>
        <name>(2R)-3-phosphoglycerate</name>
        <dbReference type="ChEBI" id="CHEBI:58272"/>
    </ligand>
</feature>
<sequence length="412" mass="44358">MASFATLDALAGRFSEARVLVRLDLNSPIEDGTVQDNRRFERHARTVSELAGAGHRVVCLAHQGRPGRDDFTHLDQHAGILSDYLDRDVQYVDDICGATAIDAIADAEPGEVLLLDNVRMHDDELADRDPEAHADADLVTTLAEAADAYVNDAYSAAHRGHASLVGFPHVLPAYAGRVMETEYEANSAIATREFDGQVTMVVGGTKATDVIQVMDAIGDKVDAFCLGGIAGELFLRAAGHPVGHDVGGSDRFDEQWERNEETIRAVLDERGDQIHLPLDLAYADEYEQRAEIALWQIDEKSTSFLDVGSASIDSYRDIVADSEAVFVKGALGVFEDERFADGTVGVLEAIADTDCFSVVGGGDTSRAIGMYGLDEADFSHVSIAGGAYIRALTGEPLVAVETLENCRPKTEA</sequence>
<evidence type="ECO:0000313" key="13">
    <source>
        <dbReference type="EMBL" id="KPN30527.1"/>
    </source>
</evidence>
<organism evidence="13 14">
    <name type="scientific">Halolamina pelagica</name>
    <dbReference type="NCBI Taxonomy" id="699431"/>
    <lineage>
        <taxon>Archaea</taxon>
        <taxon>Methanobacteriati</taxon>
        <taxon>Methanobacteriota</taxon>
        <taxon>Stenosarchaea group</taxon>
        <taxon>Halobacteria</taxon>
        <taxon>Halobacteriales</taxon>
        <taxon>Haloferacaceae</taxon>
    </lineage>
</organism>
<dbReference type="GO" id="GO:0006094">
    <property type="term" value="P:gluconeogenesis"/>
    <property type="evidence" value="ECO:0007669"/>
    <property type="project" value="TreeGrafter"/>
</dbReference>
<proteinExistence type="inferred from homology"/>
<dbReference type="PIRSF" id="PIRSF000724">
    <property type="entry name" value="Pgk"/>
    <property type="match status" value="1"/>
</dbReference>
<keyword evidence="5 9" id="KW-0808">Transferase</keyword>
<dbReference type="UniPathway" id="UPA00109">
    <property type="reaction ID" value="UER00185"/>
</dbReference>
<dbReference type="SUPFAM" id="SSF53748">
    <property type="entry name" value="Phosphoglycerate kinase"/>
    <property type="match status" value="1"/>
</dbReference>
<evidence type="ECO:0000256" key="6">
    <source>
        <dbReference type="ARBA" id="ARBA00022741"/>
    </source>
</evidence>
<dbReference type="EC" id="2.7.2.3" evidence="3 9"/>
<dbReference type="GO" id="GO:0005524">
    <property type="term" value="F:ATP binding"/>
    <property type="evidence" value="ECO:0007669"/>
    <property type="project" value="UniProtKB-KW"/>
</dbReference>
<dbReference type="InterPro" id="IPR001576">
    <property type="entry name" value="Phosphoglycerate_kinase"/>
</dbReference>
<feature type="binding site" evidence="9">
    <location>
        <position position="119"/>
    </location>
    <ligand>
        <name>substrate</name>
    </ligand>
</feature>
<dbReference type="Pfam" id="PF00162">
    <property type="entry name" value="PGK"/>
    <property type="match status" value="1"/>
</dbReference>
<evidence type="ECO:0000256" key="5">
    <source>
        <dbReference type="ARBA" id="ARBA00022679"/>
    </source>
</evidence>
<dbReference type="GO" id="GO:0005829">
    <property type="term" value="C:cytosol"/>
    <property type="evidence" value="ECO:0007669"/>
    <property type="project" value="TreeGrafter"/>
</dbReference>
<feature type="binding site" evidence="10">
    <location>
        <position position="39"/>
    </location>
    <ligand>
        <name>(2R)-3-phosphoglycerate</name>
        <dbReference type="ChEBI" id="CHEBI:58272"/>
    </ligand>
</feature>
<dbReference type="PRINTS" id="PR00477">
    <property type="entry name" value="PHGLYCKINASE"/>
</dbReference>
<dbReference type="InterPro" id="IPR015824">
    <property type="entry name" value="Phosphoglycerate_kinase_N"/>
</dbReference>
<dbReference type="HAMAP" id="MF_00145">
    <property type="entry name" value="Phosphoglyc_kinase"/>
    <property type="match status" value="1"/>
</dbReference>
<keyword evidence="7 9" id="KW-0418">Kinase</keyword>
<feature type="binding site" evidence="10">
    <location>
        <position position="119"/>
    </location>
    <ligand>
        <name>(2R)-3-phosphoglycerate</name>
        <dbReference type="ChEBI" id="CHEBI:58272"/>
    </ligand>
</feature>